<dbReference type="STRING" id="630515.SAMN04489812_2935"/>
<sequence length="261" mass="28058">MASISCAGSDVGTVFGAPHPGLDAIVARQYAGWTMRPDRTDRFVVPAHTSVQLVIKIEDSAVRPSEFVCGAADRYADFDGGCAPRYLQVELTPLGAYRILGLPMREIGGRLIDLADLLGAQSGRLGDAVRDAPNWDSRFEAVDRFLLGLANAGPVVSEHIDFAWRELSRSGGAAGIGAICREIGWSHKHLIERFREQIGLTPKRAARVIRFEGLLRRLDGVPPDSWSLVAADCGYSDQAHLIRDFAAFAGSTPSAAASLTA</sequence>
<dbReference type="PANTHER" id="PTHR46796">
    <property type="entry name" value="HTH-TYPE TRANSCRIPTIONAL ACTIVATOR RHAS-RELATED"/>
    <property type="match status" value="1"/>
</dbReference>
<dbReference type="OrthoDB" id="2559672at2"/>
<evidence type="ECO:0000256" key="1">
    <source>
        <dbReference type="ARBA" id="ARBA00023015"/>
    </source>
</evidence>
<evidence type="ECO:0000259" key="4">
    <source>
        <dbReference type="PROSITE" id="PS01124"/>
    </source>
</evidence>
<dbReference type="InterPro" id="IPR018060">
    <property type="entry name" value="HTH_AraC"/>
</dbReference>
<keyword evidence="6" id="KW-1185">Reference proteome</keyword>
<dbReference type="Pfam" id="PF12833">
    <property type="entry name" value="HTH_18"/>
    <property type="match status" value="1"/>
</dbReference>
<dbReference type="PROSITE" id="PS01124">
    <property type="entry name" value="HTH_ARAC_FAMILY_2"/>
    <property type="match status" value="1"/>
</dbReference>
<gene>
    <name evidence="5" type="ORF">SAMN04489812_2935</name>
</gene>
<keyword evidence="1" id="KW-0805">Transcription regulation</keyword>
<dbReference type="Gene3D" id="1.10.10.60">
    <property type="entry name" value="Homeodomain-like"/>
    <property type="match status" value="1"/>
</dbReference>
<dbReference type="RefSeq" id="WP_091525910.1">
    <property type="nucleotide sequence ID" value="NZ_LT629772.1"/>
</dbReference>
<accession>A0A1H1UTX0</accession>
<dbReference type="InterPro" id="IPR050204">
    <property type="entry name" value="AraC_XylS_family_regulators"/>
</dbReference>
<dbReference type="EMBL" id="LT629772">
    <property type="protein sequence ID" value="SDS76038.1"/>
    <property type="molecule type" value="Genomic_DNA"/>
</dbReference>
<dbReference type="SMART" id="SM00342">
    <property type="entry name" value="HTH_ARAC"/>
    <property type="match status" value="1"/>
</dbReference>
<reference evidence="5 6" key="1">
    <citation type="submission" date="2016-10" db="EMBL/GenBank/DDBJ databases">
        <authorList>
            <person name="de Groot N.N."/>
        </authorList>
    </citation>
    <scope>NUCLEOTIDE SEQUENCE [LARGE SCALE GENOMIC DNA]</scope>
    <source>
        <strain evidence="5 6">DSM 21800</strain>
    </source>
</reference>
<evidence type="ECO:0000256" key="2">
    <source>
        <dbReference type="ARBA" id="ARBA00023125"/>
    </source>
</evidence>
<evidence type="ECO:0000313" key="6">
    <source>
        <dbReference type="Proteomes" id="UP000199103"/>
    </source>
</evidence>
<proteinExistence type="predicted"/>
<protein>
    <submittedName>
        <fullName evidence="5">Helix-turn-helix domain-containing protein</fullName>
    </submittedName>
</protein>
<dbReference type="AlphaFoldDB" id="A0A1H1UTX0"/>
<dbReference type="InterPro" id="IPR046532">
    <property type="entry name" value="DUF6597"/>
</dbReference>
<name>A0A1H1UTX0_9ACTN</name>
<evidence type="ECO:0000256" key="3">
    <source>
        <dbReference type="ARBA" id="ARBA00023163"/>
    </source>
</evidence>
<dbReference type="Pfam" id="PF20240">
    <property type="entry name" value="DUF6597"/>
    <property type="match status" value="1"/>
</dbReference>
<evidence type="ECO:0000313" key="5">
    <source>
        <dbReference type="EMBL" id="SDS76038.1"/>
    </source>
</evidence>
<dbReference type="PANTHER" id="PTHR46796:SF15">
    <property type="entry name" value="BLL1074 PROTEIN"/>
    <property type="match status" value="1"/>
</dbReference>
<dbReference type="GO" id="GO:0003700">
    <property type="term" value="F:DNA-binding transcription factor activity"/>
    <property type="evidence" value="ECO:0007669"/>
    <property type="project" value="InterPro"/>
</dbReference>
<dbReference type="GO" id="GO:0043565">
    <property type="term" value="F:sequence-specific DNA binding"/>
    <property type="evidence" value="ECO:0007669"/>
    <property type="project" value="InterPro"/>
</dbReference>
<feature type="domain" description="HTH araC/xylS-type" evidence="4">
    <location>
        <begin position="157"/>
        <end position="259"/>
    </location>
</feature>
<dbReference type="Proteomes" id="UP000199103">
    <property type="component" value="Chromosome I"/>
</dbReference>
<keyword evidence="2" id="KW-0238">DNA-binding</keyword>
<keyword evidence="3" id="KW-0804">Transcription</keyword>
<organism evidence="5 6">
    <name type="scientific">Microlunatus soli</name>
    <dbReference type="NCBI Taxonomy" id="630515"/>
    <lineage>
        <taxon>Bacteria</taxon>
        <taxon>Bacillati</taxon>
        <taxon>Actinomycetota</taxon>
        <taxon>Actinomycetes</taxon>
        <taxon>Propionibacteriales</taxon>
        <taxon>Propionibacteriaceae</taxon>
        <taxon>Microlunatus</taxon>
    </lineage>
</organism>